<organism evidence="1 2">
    <name type="scientific">Camellia lanceoleosa</name>
    <dbReference type="NCBI Taxonomy" id="1840588"/>
    <lineage>
        <taxon>Eukaryota</taxon>
        <taxon>Viridiplantae</taxon>
        <taxon>Streptophyta</taxon>
        <taxon>Embryophyta</taxon>
        <taxon>Tracheophyta</taxon>
        <taxon>Spermatophyta</taxon>
        <taxon>Magnoliopsida</taxon>
        <taxon>eudicotyledons</taxon>
        <taxon>Gunneridae</taxon>
        <taxon>Pentapetalae</taxon>
        <taxon>asterids</taxon>
        <taxon>Ericales</taxon>
        <taxon>Theaceae</taxon>
        <taxon>Camellia</taxon>
    </lineage>
</organism>
<evidence type="ECO:0000313" key="2">
    <source>
        <dbReference type="Proteomes" id="UP001060215"/>
    </source>
</evidence>
<proteinExistence type="predicted"/>
<accession>A0ACC0FY68</accession>
<sequence length="394" mass="45287">MSHLPEEVVSDILSRLPVEPLLRFRSVSIPWRALIDSSDFVKLHLNRSIETRSNLCLVMRDDHLFAVDFDSLDGTTVEAVKLDHHPLRCQDYETEVWGSCNGLICLSNALDTMVLWNPSTRKSRRLPYASIEFQNHSRFYESRVYGFGYDSVTDDYKVVRIVVLKGKDGNSFHYEVKVYSLKSNSWHRVEKFPHNPNYPILKRTGGVLASGAVHWVVTQEPEIRKAGLIVAFDLVREEYRMVPQPEYSDTDFVMNVEGLGGYLSVLCNYYLTRVDIWVMKDYGVKESWTKLISLGQLGVIRSFHYVRPVAFSKSGEEVLLEQDTEMLIWYDFKRKMTVKKVKVRGIKELFQVEMCVGSLVSLDGGGGEGDGKKQQELEERNMDNFLSKGFKLVL</sequence>
<dbReference type="Proteomes" id="UP001060215">
    <property type="component" value="Chromosome 12"/>
</dbReference>
<evidence type="ECO:0000313" key="1">
    <source>
        <dbReference type="EMBL" id="KAI7993710.1"/>
    </source>
</evidence>
<comment type="caution">
    <text evidence="1">The sequence shown here is derived from an EMBL/GenBank/DDBJ whole genome shotgun (WGS) entry which is preliminary data.</text>
</comment>
<keyword evidence="2" id="KW-1185">Reference proteome</keyword>
<dbReference type="EMBL" id="CM045769">
    <property type="protein sequence ID" value="KAI7993710.1"/>
    <property type="molecule type" value="Genomic_DNA"/>
</dbReference>
<name>A0ACC0FY68_9ERIC</name>
<protein>
    <submittedName>
        <fullName evidence="1">F-box protein CPR1</fullName>
    </submittedName>
</protein>
<gene>
    <name evidence="1" type="ORF">LOK49_LG11G02131</name>
</gene>
<reference evidence="1 2" key="1">
    <citation type="journal article" date="2022" name="Plant J.">
        <title>Chromosome-level genome of Camellia lanceoleosa provides a valuable resource for understanding genome evolution and self-incompatibility.</title>
        <authorList>
            <person name="Gong W."/>
            <person name="Xiao S."/>
            <person name="Wang L."/>
            <person name="Liao Z."/>
            <person name="Chang Y."/>
            <person name="Mo W."/>
            <person name="Hu G."/>
            <person name="Li W."/>
            <person name="Zhao G."/>
            <person name="Zhu H."/>
            <person name="Hu X."/>
            <person name="Ji K."/>
            <person name="Xiang X."/>
            <person name="Song Q."/>
            <person name="Yuan D."/>
            <person name="Jin S."/>
            <person name="Zhang L."/>
        </authorList>
    </citation>
    <scope>NUCLEOTIDE SEQUENCE [LARGE SCALE GENOMIC DNA]</scope>
    <source>
        <strain evidence="1">SQ_2022a</strain>
    </source>
</reference>